<dbReference type="InterPro" id="IPR050483">
    <property type="entry name" value="CoA-transferase_III_domain"/>
</dbReference>
<dbReference type="SUPFAM" id="SSF89796">
    <property type="entry name" value="CoA-transferase family III (CaiB/BaiF)"/>
    <property type="match status" value="1"/>
</dbReference>
<evidence type="ECO:0000256" key="1">
    <source>
        <dbReference type="ARBA" id="ARBA00022679"/>
    </source>
</evidence>
<dbReference type="Pfam" id="PF02515">
    <property type="entry name" value="CoA_transf_3"/>
    <property type="match status" value="1"/>
</dbReference>
<dbReference type="EMBL" id="VGLS01000950">
    <property type="protein sequence ID" value="MBM3226550.1"/>
    <property type="molecule type" value="Genomic_DNA"/>
</dbReference>
<keyword evidence="1" id="KW-0808">Transferase</keyword>
<comment type="caution">
    <text evidence="2">The sequence shown here is derived from an EMBL/GenBank/DDBJ whole genome shotgun (WGS) entry which is preliminary data.</text>
</comment>
<dbReference type="InterPro" id="IPR023606">
    <property type="entry name" value="CoA-Trfase_III_dom_1_sf"/>
</dbReference>
<evidence type="ECO:0000313" key="2">
    <source>
        <dbReference type="EMBL" id="MBM3226550.1"/>
    </source>
</evidence>
<reference evidence="2" key="1">
    <citation type="submission" date="2019-03" db="EMBL/GenBank/DDBJ databases">
        <title>Lake Tanganyika Metagenome-Assembled Genomes (MAGs).</title>
        <authorList>
            <person name="Tran P."/>
        </authorList>
    </citation>
    <scope>NUCLEOTIDE SEQUENCE</scope>
    <source>
        <strain evidence="2">K_DeepCast_65m_m2_066</strain>
    </source>
</reference>
<dbReference type="PANTHER" id="PTHR48207">
    <property type="entry name" value="SUCCINATE--HYDROXYMETHYLGLUTARATE COA-TRANSFERASE"/>
    <property type="match status" value="1"/>
</dbReference>
<name>A0A937W6B8_UNCTE</name>
<accession>A0A937W6B8</accession>
<dbReference type="Gene3D" id="3.40.50.10540">
    <property type="entry name" value="Crotonobetainyl-coa:carnitine coa-transferase, domain 1"/>
    <property type="match status" value="1"/>
</dbReference>
<dbReference type="Proteomes" id="UP000712673">
    <property type="component" value="Unassembled WGS sequence"/>
</dbReference>
<proteinExistence type="predicted"/>
<dbReference type="AlphaFoldDB" id="A0A937W6B8"/>
<dbReference type="InterPro" id="IPR003673">
    <property type="entry name" value="CoA-Trfase_fam_III"/>
</dbReference>
<dbReference type="PANTHER" id="PTHR48207:SF3">
    <property type="entry name" value="SUCCINATE--HYDROXYMETHYLGLUTARATE COA-TRANSFERASE"/>
    <property type="match status" value="1"/>
</dbReference>
<evidence type="ECO:0008006" key="4">
    <source>
        <dbReference type="Google" id="ProtNLM"/>
    </source>
</evidence>
<dbReference type="GO" id="GO:0008410">
    <property type="term" value="F:CoA-transferase activity"/>
    <property type="evidence" value="ECO:0007669"/>
    <property type="project" value="TreeGrafter"/>
</dbReference>
<organism evidence="2 3">
    <name type="scientific">Tectimicrobiota bacterium</name>
    <dbReference type="NCBI Taxonomy" id="2528274"/>
    <lineage>
        <taxon>Bacteria</taxon>
        <taxon>Pseudomonadati</taxon>
        <taxon>Nitrospinota/Tectimicrobiota group</taxon>
        <taxon>Candidatus Tectimicrobiota</taxon>
    </lineage>
</organism>
<gene>
    <name evidence="2" type="ORF">FJZ47_22530</name>
</gene>
<protein>
    <recommendedName>
        <fullName evidence="4">CoA transferase</fullName>
    </recommendedName>
</protein>
<evidence type="ECO:0000313" key="3">
    <source>
        <dbReference type="Proteomes" id="UP000712673"/>
    </source>
</evidence>
<sequence>MQLPLEDVKILDLSHALAGPFCSTMLGDFGAQVVKIEVPGAGDISRGWGPPFYQTETAWLTDKSRPLYFSSRFLVLKHKSRLPTFGILLL</sequence>